<comment type="caution">
    <text evidence="1">The sequence shown here is derived from an EMBL/GenBank/DDBJ whole genome shotgun (WGS) entry which is preliminary data.</text>
</comment>
<protein>
    <submittedName>
        <fullName evidence="1">DUF952 domain-containing protein</fullName>
    </submittedName>
</protein>
<reference evidence="1" key="1">
    <citation type="submission" date="2022-12" db="EMBL/GenBank/DDBJ databases">
        <authorList>
            <person name="Deng Y."/>
            <person name="Zhang Y.-Q."/>
        </authorList>
    </citation>
    <scope>NUCLEOTIDE SEQUENCE</scope>
    <source>
        <strain evidence="1">CPCC 205372</strain>
    </source>
</reference>
<gene>
    <name evidence="1" type="ORF">O6P37_22460</name>
</gene>
<proteinExistence type="predicted"/>
<evidence type="ECO:0000313" key="1">
    <source>
        <dbReference type="EMBL" id="MCZ8381637.1"/>
    </source>
</evidence>
<dbReference type="Pfam" id="PF06108">
    <property type="entry name" value="DUF952"/>
    <property type="match status" value="1"/>
</dbReference>
<accession>A0ABT4PYH3</accession>
<dbReference type="Gene3D" id="3.20.170.20">
    <property type="entry name" value="Protein of unknown function DUF952"/>
    <property type="match status" value="1"/>
</dbReference>
<name>A0ABT4PYH3_9MYCO</name>
<dbReference type="Proteomes" id="UP001142153">
    <property type="component" value="Unassembled WGS sequence"/>
</dbReference>
<dbReference type="SUPFAM" id="SSF56399">
    <property type="entry name" value="ADP-ribosylation"/>
    <property type="match status" value="1"/>
</dbReference>
<dbReference type="InterPro" id="IPR009297">
    <property type="entry name" value="DUF952"/>
</dbReference>
<dbReference type="PANTHER" id="PTHR34129">
    <property type="entry name" value="BLR1139 PROTEIN"/>
    <property type="match status" value="1"/>
</dbReference>
<dbReference type="RefSeq" id="WP_269896160.1">
    <property type="nucleotide sequence ID" value="NZ_JAPZPY010000012.1"/>
</dbReference>
<keyword evidence="2" id="KW-1185">Reference proteome</keyword>
<organism evidence="1 2">
    <name type="scientific">Mycobacterium hippophais</name>
    <dbReference type="NCBI Taxonomy" id="3016340"/>
    <lineage>
        <taxon>Bacteria</taxon>
        <taxon>Bacillati</taxon>
        <taxon>Actinomycetota</taxon>
        <taxon>Actinomycetes</taxon>
        <taxon>Mycobacteriales</taxon>
        <taxon>Mycobacteriaceae</taxon>
        <taxon>Mycobacterium</taxon>
    </lineage>
</organism>
<dbReference type="PANTHER" id="PTHR34129:SF1">
    <property type="entry name" value="DUF952 DOMAIN-CONTAINING PROTEIN"/>
    <property type="match status" value="1"/>
</dbReference>
<evidence type="ECO:0000313" key="2">
    <source>
        <dbReference type="Proteomes" id="UP001142153"/>
    </source>
</evidence>
<sequence>MYPDSSRKPPAGTPLLVHLCPAADWQVALDRAEHRPPSLDAVGFVHLSAPGQVHLPANRLYAGRTDLVLLHIDPALLSAEVRWEPGVPTDPGGMLFPHLYGPLPVAAVLRVTPYPPGDDGVFPAVVEPM</sequence>
<dbReference type="EMBL" id="JAPZPY010000012">
    <property type="protein sequence ID" value="MCZ8381637.1"/>
    <property type="molecule type" value="Genomic_DNA"/>
</dbReference>